<comment type="caution">
    <text evidence="1">The sequence shown here is derived from an EMBL/GenBank/DDBJ whole genome shotgun (WGS) entry which is preliminary data.</text>
</comment>
<evidence type="ECO:0000313" key="2">
    <source>
        <dbReference type="Proteomes" id="UP000191933"/>
    </source>
</evidence>
<dbReference type="AlphaFoldDB" id="A0A9W5AY89"/>
<dbReference type="Proteomes" id="UP000191933">
    <property type="component" value="Unassembled WGS sequence"/>
</dbReference>
<proteinExistence type="predicted"/>
<keyword evidence="2" id="KW-1185">Reference proteome</keyword>
<dbReference type="EMBL" id="FBVY01000002">
    <property type="protein sequence ID" value="CUW85611.1"/>
    <property type="molecule type" value="Genomic_DNA"/>
</dbReference>
<name>A0A9W5AY89_9HYPH</name>
<gene>
    <name evidence="1" type="ORF">AGR2A_Cc100204</name>
</gene>
<dbReference type="RefSeq" id="WP_139786343.1">
    <property type="nucleotide sequence ID" value="NZ_LT009718.1"/>
</dbReference>
<accession>A0A9W5AY89</accession>
<sequence length="153" mass="17632">MVVAVGHFDCPFGEVGDRLWGRETWSWMPQQGTFSIQDTQTLFPGAFIYQADERVNFLGEWDWCSSSQMPRWASRILLEIVSVRVERLQDISEKDARAEGCPYPAEWAGRYIDRDETAKTWFATELNCANGQGSWDANPWVWAVEFKRVAADE</sequence>
<protein>
    <submittedName>
        <fullName evidence="1">Uncharacterized protein</fullName>
    </submittedName>
</protein>
<evidence type="ECO:0000313" key="1">
    <source>
        <dbReference type="EMBL" id="CUW85611.1"/>
    </source>
</evidence>
<reference evidence="1 2" key="1">
    <citation type="submission" date="2016-01" db="EMBL/GenBank/DDBJ databases">
        <authorList>
            <person name="Regsiter A."/>
            <person name="william w."/>
        </authorList>
    </citation>
    <scope>NUCLEOTIDE SEQUENCE [LARGE SCALE GENOMIC DNA]</scope>
    <source>
        <strain evidence="1 2">CFBP 5494</strain>
    </source>
</reference>
<organism evidence="1 2">
    <name type="scientific">Agrobacterium genomosp. 2 str. CFBP 5494</name>
    <dbReference type="NCBI Taxonomy" id="1183436"/>
    <lineage>
        <taxon>Bacteria</taxon>
        <taxon>Pseudomonadati</taxon>
        <taxon>Pseudomonadota</taxon>
        <taxon>Alphaproteobacteria</taxon>
        <taxon>Hyphomicrobiales</taxon>
        <taxon>Rhizobiaceae</taxon>
        <taxon>Rhizobium/Agrobacterium group</taxon>
        <taxon>Agrobacterium</taxon>
        <taxon>Agrobacterium tumefaciens complex</taxon>
    </lineage>
</organism>